<evidence type="ECO:0000256" key="1">
    <source>
        <dbReference type="SAM" id="MobiDB-lite"/>
    </source>
</evidence>
<reference evidence="2" key="1">
    <citation type="submission" date="2018-05" db="EMBL/GenBank/DDBJ databases">
        <authorList>
            <person name="Lanie J.A."/>
            <person name="Ng W.-L."/>
            <person name="Kazmierczak K.M."/>
            <person name="Andrzejewski T.M."/>
            <person name="Davidsen T.M."/>
            <person name="Wayne K.J."/>
            <person name="Tettelin H."/>
            <person name="Glass J.I."/>
            <person name="Rusch D."/>
            <person name="Podicherti R."/>
            <person name="Tsui H.-C.T."/>
            <person name="Winkler M.E."/>
        </authorList>
    </citation>
    <scope>NUCLEOTIDE SEQUENCE</scope>
</reference>
<feature type="compositionally biased region" description="Basic and acidic residues" evidence="1">
    <location>
        <begin position="1"/>
        <end position="10"/>
    </location>
</feature>
<proteinExistence type="predicted"/>
<protein>
    <submittedName>
        <fullName evidence="2">Uncharacterized protein</fullName>
    </submittedName>
</protein>
<gene>
    <name evidence="2" type="ORF">METZ01_LOCUS350149</name>
</gene>
<name>A0A382RJG5_9ZZZZ</name>
<dbReference type="AlphaFoldDB" id="A0A382RJG5"/>
<organism evidence="2">
    <name type="scientific">marine metagenome</name>
    <dbReference type="NCBI Taxonomy" id="408172"/>
    <lineage>
        <taxon>unclassified sequences</taxon>
        <taxon>metagenomes</taxon>
        <taxon>ecological metagenomes</taxon>
    </lineage>
</organism>
<feature type="region of interest" description="Disordered" evidence="1">
    <location>
        <begin position="1"/>
        <end position="36"/>
    </location>
</feature>
<feature type="non-terminal residue" evidence="2">
    <location>
        <position position="36"/>
    </location>
</feature>
<sequence length="36" mass="4035">MTGRDAENIARKSIRHRDGAPQSLRSRVAPHGELHD</sequence>
<dbReference type="EMBL" id="UINC01121849">
    <property type="protein sequence ID" value="SVC97295.1"/>
    <property type="molecule type" value="Genomic_DNA"/>
</dbReference>
<accession>A0A382RJG5</accession>
<evidence type="ECO:0000313" key="2">
    <source>
        <dbReference type="EMBL" id="SVC97295.1"/>
    </source>
</evidence>